<accession>A0ACA9QFS0</accession>
<dbReference type="EMBL" id="CAJVQC010030786">
    <property type="protein sequence ID" value="CAG8746645.1"/>
    <property type="molecule type" value="Genomic_DNA"/>
</dbReference>
<keyword evidence="2" id="KW-1185">Reference proteome</keyword>
<proteinExistence type="predicted"/>
<reference evidence="1" key="1">
    <citation type="submission" date="2021-06" db="EMBL/GenBank/DDBJ databases">
        <authorList>
            <person name="Kallberg Y."/>
            <person name="Tangrot J."/>
            <person name="Rosling A."/>
        </authorList>
    </citation>
    <scope>NUCLEOTIDE SEQUENCE</scope>
    <source>
        <strain evidence="1">MA461A</strain>
    </source>
</reference>
<organism evidence="1 2">
    <name type="scientific">Racocetra persica</name>
    <dbReference type="NCBI Taxonomy" id="160502"/>
    <lineage>
        <taxon>Eukaryota</taxon>
        <taxon>Fungi</taxon>
        <taxon>Fungi incertae sedis</taxon>
        <taxon>Mucoromycota</taxon>
        <taxon>Glomeromycotina</taxon>
        <taxon>Glomeromycetes</taxon>
        <taxon>Diversisporales</taxon>
        <taxon>Gigasporaceae</taxon>
        <taxon>Racocetra</taxon>
    </lineage>
</organism>
<evidence type="ECO:0000313" key="1">
    <source>
        <dbReference type="EMBL" id="CAG8746645.1"/>
    </source>
</evidence>
<dbReference type="Proteomes" id="UP000789920">
    <property type="component" value="Unassembled WGS sequence"/>
</dbReference>
<name>A0ACA9QFS0_9GLOM</name>
<gene>
    <name evidence="1" type="ORF">RPERSI_LOCUS13733</name>
</gene>
<comment type="caution">
    <text evidence="1">The sequence shown here is derived from an EMBL/GenBank/DDBJ whole genome shotgun (WGS) entry which is preliminary data.</text>
</comment>
<sequence length="235" mass="27295">INEDEDIEKAIKNIRETTVANIKSDRKNINKNKSKLPKISNWYQFKYPVEGEFASFLCARPLPHFGPDLSRLTKDAIKKELNKRGIEYDEEQDKSELVIILKTNIQSKILDIIEATRQVASTNNFVEEKIIMSSKMQENKKKQVLKEMQEFGKWGGCKYMTAHITELLKSFFHAGDIDKSERYSAKDMLDALEKRAETGELENSEILKLKTIENWIGRYAQQYKKELAEKAQTLI</sequence>
<evidence type="ECO:0000313" key="2">
    <source>
        <dbReference type="Proteomes" id="UP000789920"/>
    </source>
</evidence>
<protein>
    <submittedName>
        <fullName evidence="1">33693_t:CDS:1</fullName>
    </submittedName>
</protein>
<feature type="non-terminal residue" evidence="1">
    <location>
        <position position="1"/>
    </location>
</feature>